<proteinExistence type="predicted"/>
<dbReference type="Proteomes" id="UP000275078">
    <property type="component" value="Unassembled WGS sequence"/>
</dbReference>
<protein>
    <submittedName>
        <fullName evidence="2">Uncharacterized protein</fullName>
    </submittedName>
</protein>
<keyword evidence="3" id="KW-1185">Reference proteome</keyword>
<feature type="region of interest" description="Disordered" evidence="1">
    <location>
        <begin position="67"/>
        <end position="98"/>
    </location>
</feature>
<reference evidence="2 3" key="1">
    <citation type="journal article" date="2018" name="Nat. Ecol. Evol.">
        <title>Pezizomycetes genomes reveal the molecular basis of ectomycorrhizal truffle lifestyle.</title>
        <authorList>
            <person name="Murat C."/>
            <person name="Payen T."/>
            <person name="Noel B."/>
            <person name="Kuo A."/>
            <person name="Morin E."/>
            <person name="Chen J."/>
            <person name="Kohler A."/>
            <person name="Krizsan K."/>
            <person name="Balestrini R."/>
            <person name="Da Silva C."/>
            <person name="Montanini B."/>
            <person name="Hainaut M."/>
            <person name="Levati E."/>
            <person name="Barry K.W."/>
            <person name="Belfiori B."/>
            <person name="Cichocki N."/>
            <person name="Clum A."/>
            <person name="Dockter R.B."/>
            <person name="Fauchery L."/>
            <person name="Guy J."/>
            <person name="Iotti M."/>
            <person name="Le Tacon F."/>
            <person name="Lindquist E.A."/>
            <person name="Lipzen A."/>
            <person name="Malagnac F."/>
            <person name="Mello A."/>
            <person name="Molinier V."/>
            <person name="Miyauchi S."/>
            <person name="Poulain J."/>
            <person name="Riccioni C."/>
            <person name="Rubini A."/>
            <person name="Sitrit Y."/>
            <person name="Splivallo R."/>
            <person name="Traeger S."/>
            <person name="Wang M."/>
            <person name="Zifcakova L."/>
            <person name="Wipf D."/>
            <person name="Zambonelli A."/>
            <person name="Paolocci F."/>
            <person name="Nowrousian M."/>
            <person name="Ottonello S."/>
            <person name="Baldrian P."/>
            <person name="Spatafora J.W."/>
            <person name="Henrissat B."/>
            <person name="Nagy L.G."/>
            <person name="Aury J.M."/>
            <person name="Wincker P."/>
            <person name="Grigoriev I.V."/>
            <person name="Bonfante P."/>
            <person name="Martin F.M."/>
        </authorList>
    </citation>
    <scope>NUCLEOTIDE SEQUENCE [LARGE SCALE GENOMIC DNA]</scope>
    <source>
        <strain evidence="2 3">RN42</strain>
    </source>
</reference>
<evidence type="ECO:0000313" key="2">
    <source>
        <dbReference type="EMBL" id="RPA78165.1"/>
    </source>
</evidence>
<evidence type="ECO:0000256" key="1">
    <source>
        <dbReference type="SAM" id="MobiDB-lite"/>
    </source>
</evidence>
<sequence length="221" mass="24924">MSFQSSSQRGNNPFLSQQLHQTPQSVTVVHILTLTQTLQAYGIEISHSTHMASFNAHNRTLLQALAPKAKESSSTTPTAPPGNHNVTLETSFQASPPPQRRLQFSHLAQAGTTHMASFNASNRALLQALSITNPQSTRQDRRIMTAEEEARNPRRNAIISSSDRQRQIRQDMQALREREYDELNRQNINGKTMHIDAFLSRSRDRHCLQDGSAGWNPNYRI</sequence>
<dbReference type="EMBL" id="ML119715">
    <property type="protein sequence ID" value="RPA78165.1"/>
    <property type="molecule type" value="Genomic_DNA"/>
</dbReference>
<feature type="compositionally biased region" description="Polar residues" evidence="1">
    <location>
        <begin position="84"/>
        <end position="94"/>
    </location>
</feature>
<dbReference type="AlphaFoldDB" id="A0A3N4HWH8"/>
<evidence type="ECO:0000313" key="3">
    <source>
        <dbReference type="Proteomes" id="UP000275078"/>
    </source>
</evidence>
<name>A0A3N4HWH8_ASCIM</name>
<accession>A0A3N4HWH8</accession>
<gene>
    <name evidence="2" type="ORF">BJ508DRAFT_309519</name>
</gene>
<organism evidence="2 3">
    <name type="scientific">Ascobolus immersus RN42</name>
    <dbReference type="NCBI Taxonomy" id="1160509"/>
    <lineage>
        <taxon>Eukaryota</taxon>
        <taxon>Fungi</taxon>
        <taxon>Dikarya</taxon>
        <taxon>Ascomycota</taxon>
        <taxon>Pezizomycotina</taxon>
        <taxon>Pezizomycetes</taxon>
        <taxon>Pezizales</taxon>
        <taxon>Ascobolaceae</taxon>
        <taxon>Ascobolus</taxon>
    </lineage>
</organism>